<gene>
    <name evidence="1" type="ORF">V8G54_000548</name>
</gene>
<evidence type="ECO:0000313" key="2">
    <source>
        <dbReference type="Proteomes" id="UP001374535"/>
    </source>
</evidence>
<accession>A0AAQ3P5I2</accession>
<name>A0AAQ3P5I2_VIGMU</name>
<proteinExistence type="predicted"/>
<dbReference type="Proteomes" id="UP001374535">
    <property type="component" value="Chromosome 1"/>
</dbReference>
<sequence>MGKNRAFKNDGVGHRVVEIQRDRIIPEKELCRKMIRSGNRENVSEKNCRGKGSYGTRLTEQIPSTLCSLSIRIHTAHASPNKFLQLYALSPYVYSYGCHLSLHTCTLTNVIILYLRTCILTCLPPLPSSPTRVTWCMLSLHTCTLTDVIILSLH</sequence>
<reference evidence="1 2" key="1">
    <citation type="journal article" date="2023" name="Life. Sci Alliance">
        <title>Evolutionary insights into 3D genome organization and epigenetic landscape of Vigna mungo.</title>
        <authorList>
            <person name="Junaid A."/>
            <person name="Singh B."/>
            <person name="Bhatia S."/>
        </authorList>
    </citation>
    <scope>NUCLEOTIDE SEQUENCE [LARGE SCALE GENOMIC DNA]</scope>
    <source>
        <strain evidence="1">Urdbean</strain>
    </source>
</reference>
<evidence type="ECO:0000313" key="1">
    <source>
        <dbReference type="EMBL" id="WVZ22004.1"/>
    </source>
</evidence>
<keyword evidence="2" id="KW-1185">Reference proteome</keyword>
<dbReference type="AlphaFoldDB" id="A0AAQ3P5I2"/>
<dbReference type="EMBL" id="CP144700">
    <property type="protein sequence ID" value="WVZ22004.1"/>
    <property type="molecule type" value="Genomic_DNA"/>
</dbReference>
<organism evidence="1 2">
    <name type="scientific">Vigna mungo</name>
    <name type="common">Black gram</name>
    <name type="synonym">Phaseolus mungo</name>
    <dbReference type="NCBI Taxonomy" id="3915"/>
    <lineage>
        <taxon>Eukaryota</taxon>
        <taxon>Viridiplantae</taxon>
        <taxon>Streptophyta</taxon>
        <taxon>Embryophyta</taxon>
        <taxon>Tracheophyta</taxon>
        <taxon>Spermatophyta</taxon>
        <taxon>Magnoliopsida</taxon>
        <taxon>eudicotyledons</taxon>
        <taxon>Gunneridae</taxon>
        <taxon>Pentapetalae</taxon>
        <taxon>rosids</taxon>
        <taxon>fabids</taxon>
        <taxon>Fabales</taxon>
        <taxon>Fabaceae</taxon>
        <taxon>Papilionoideae</taxon>
        <taxon>50 kb inversion clade</taxon>
        <taxon>NPAAA clade</taxon>
        <taxon>indigoferoid/millettioid clade</taxon>
        <taxon>Phaseoleae</taxon>
        <taxon>Vigna</taxon>
    </lineage>
</organism>
<protein>
    <submittedName>
        <fullName evidence="1">Uncharacterized protein</fullName>
    </submittedName>
</protein>